<evidence type="ECO:0000313" key="12">
    <source>
        <dbReference type="EMBL" id="KIV86455.1"/>
    </source>
</evidence>
<feature type="domain" description="DUF3645" evidence="10">
    <location>
        <begin position="2339"/>
        <end position="2371"/>
    </location>
</feature>
<comment type="catalytic activity">
    <reaction evidence="1">
        <text>Thiol-dependent hydrolysis of ester, thioester, amide, peptide and isopeptide bonds formed by the C-terminal Gly of ubiquitin (a 76-residue protein attached to proteins as an intracellular targeting signal).</text>
        <dbReference type="EC" id="3.4.19.12"/>
    </reaction>
</comment>
<feature type="domain" description="DUF6606" evidence="11">
    <location>
        <begin position="13"/>
        <end position="281"/>
    </location>
</feature>
<evidence type="ECO:0000256" key="2">
    <source>
        <dbReference type="ARBA" id="ARBA00012759"/>
    </source>
</evidence>
<evidence type="ECO:0000259" key="9">
    <source>
        <dbReference type="Pfam" id="PF12340"/>
    </source>
</evidence>
<name>A0A0D1WCI8_9EURO</name>
<evidence type="ECO:0000256" key="7">
    <source>
        <dbReference type="SAM" id="Coils"/>
    </source>
</evidence>
<dbReference type="Pfam" id="PF20255">
    <property type="entry name" value="DUF6606"/>
    <property type="match status" value="1"/>
</dbReference>
<keyword evidence="7" id="KW-0175">Coiled coil</keyword>
<evidence type="ECO:0000256" key="8">
    <source>
        <dbReference type="SAM" id="MobiDB-lite"/>
    </source>
</evidence>
<feature type="region of interest" description="Disordered" evidence="8">
    <location>
        <begin position="1816"/>
        <end position="1837"/>
    </location>
</feature>
<dbReference type="PANTHER" id="PTHR13367:SF33">
    <property type="entry name" value="P-LOOP CONTAINING NUCLEOSIDE TRIPHOSPHATE HYDROLASE PROTEIN"/>
    <property type="match status" value="1"/>
</dbReference>
<dbReference type="PANTHER" id="PTHR13367">
    <property type="entry name" value="UBIQUITIN THIOESTERASE"/>
    <property type="match status" value="1"/>
</dbReference>
<dbReference type="InterPro" id="IPR027417">
    <property type="entry name" value="P-loop_NTPase"/>
</dbReference>
<evidence type="ECO:0000259" key="10">
    <source>
        <dbReference type="Pfam" id="PF12359"/>
    </source>
</evidence>
<sequence>MAPASVQSALQFLYEHAFLPPNLPQCDHEELGADFMLKEILNAAQEFSWMLPASGLERRVWQQLLPSLSKWVELYAGGIPCSKAIVECLQNTGNGDVLLFYLEPQNAALIVRTHPHGTTFECFEVLPTTDAVMATTNALVRHFPARAIFLPAEVRHDKDFTHNLGTAIHKLSVEQLRLAMETTKKGGNISAEDRQSPHPRLVTEWLFGILSTRGKATPSSTIQKRTHDDVCWKSAARPWRRSGVYLSARVALQIALHNAGLPDNGYGLYKNYMLFFLSRLARDVAPDATPDVLHILRVKIARRNAKLATNTFQSVQDVVHFTLQRINQYMQTQWKDITARENVVLPTVPINNVSDVLNLEHSRGHLQHVWKRAKEEYSQPSTLFKPSACSRVILQKGDLPNSFIFTNSRDLLCSLVDFEHWVADNLSTWLNSTQSNAISCTVLADLIKSYHQHAIMKYTGYPERMSVMFLVIFELWVALDSMVTALTPLMLDYPLELDSDILGPLLLHKKADLERLTRLENHIARRQTRHIADYPSVFSDPSHHCFAVNFYETNQALADLRATINRQAHHARDQKRQEWESKKAKFEQLMERVANSECDEHIIKTGWRAGTAVHHNRCTRCAQEKAAHQMEIAKHEWPLPVDDDQTKAVIFELDPPEEVVRWRDITWYLLQNVSGRADVPGNPSKQQLLNYHPLSRHANFSSRRVTLASSVKPMNKAHLFKAGLDIDAIFVGNGMNMRMNDSDKSAVWMAEQTKSPSLRRHCNSTIPPPLDNALNQYVNGTDHTQNSVIAKHPSCPFEMGSHEYILYGSLRSGERLQLTNLVAAMSSAEIDPNSPCTALLFLYAISQVGTPGSVIPQYLRESQLDLTNVSFCHALLTLVRTRFSAIEANWKEATAATVMLELTLKMLSLVPGVESQCVALVHRIRQASLGWIRQLAGLHTKQRGAMDSAVPLSDISRQIVKCCVLMRRTYDVDHHLESSISLVSAAVEDYVEASIHMHDHLEQRTKSDGDAKLTLDLLNDAYRARYLNKALLQGVKEDGQAISGGIKRFWPSASFDNDWTVVYEDGTPWIENRCRSKAVHFNLLTGELLIAGRPLSRLPTQYRASPLYKSIFGNLDLEVFAADVDDMEYMSRELCEGYRVYLGWRDGVVMIQAHAGDNKYEALLSSVFLHDLPTVVVKDSVPWMSLHDGAIEFRSQLHPWASIRTNWVLYFDIYAKDRTTMRTDQSFLIGYESDVGRAICQIFSPFEERKQIVISKFQETSIEIWLPRFRLHFFVQLDGEIKCKELSAVIDSNQAIGTLHGLESRLVLRAVGKVPGSSIRTVLVPNGNVVISTAQHHVKVRVCLGDDDDFLSFSQLRIDDRLGQLLSPDLESHIYKTYLHAITSFPEKDALTGRTGTEESLFNLSDVINRTSVPLSERAQKLLQLIAGLSPKRTWYPSHLKVMQRHTFHGTLSTFSQRDVFFGTVVQIFDHNLRASFLFEEDKVRPPRYSTSDTDLALLDRSLNHTRKLYRPDSLGPGQVDRGDHQYKSRDRDATQNEQASSTMAGLVQAWPAAFSVVSLKPVIQRWKDVSGFREDFSLISFSRLLADGMQKQFPRLFKLCRSHSVSKQELVFMFSLMAFGDPACASELRILLAMAVSPSLKRLPLLEHDSYNLNHGSKIDTDAVDEILRRCEKEFTPVTNPRESRTQQEAAIRSQRVLFYRDLSDEREKIIAAIKASWPNTSATLPHPESIKCFDNEQLKQFLDARFEAWHKNHVFLSRLDTFDSELNRFNGLWIAPTPIGTILELGKSANQSRRRTHFSLLELMRGVSIDGCDSEPTSLDGDLSQSISGKDDEQSHDINHVLRDSEELQEMLDGLDQDSDPVVQGYAQTLLGSIEALKNKVAEVKTRFKIPTEEVLNSKATHVKDRISSLRNKCREHLQPRSDADRGLLMAQLWPEVNAMALLRLLSAQHRHQVSQAWLEVLLLFAREITALQRVERIQKYLATEDAFALQRELGNLAHAAWHVEEHPDWLLLEIQNNLLIRPVQIRVANEIMKQHNGLVLLGMGEGKTSVILPMVVTALSDASHLVRVVVLKPLANEMLRQLSKSLAGLCGRTVYYLPFSRSTHLDAGTPTQLMNLYKECRDERGVLLSLPEHQNSFRLVGADRLTDDDPDLARDLQRAQKWLDRNTRDVLDESDELLKPGHELVYTNGEANLLSGAPDRWTITLELLTLASQVAARLHGELPTGIEFETRPGLAFPHIRVMSDEGADALMDSMTQEVLKGKLSGLPLGHCSTEILNAMRSFIRDMDTDSATHAKIVQHFRGMAQLDVLYVVRGLISHQILTHALRKRWLVNYGLDRARCLSAVPYRAKSIPSPSAEFAQPEMMVTLTALSWLYTGLEQSDLRKCLLILLKSPDPSNEYSTWVSESNVPDKYRNSNCINLDDASFLDELYSHLKNNKAVIDFFLRYVVYPREAKEFLHKLSSSAWDLCANDGGKVTSGFSGTCDSRVPKTCFQKDLEDLRHSTALTLTTLLRQDNRNYVCAASSSGQRLSTEDLLRLIVGQHPSPSVIIDVGAQILESNKDVATKWLDMCKEKLAAIFFNDNDEKMVLNRDGTVEPFVSSIFKDEIHGCLIYLDEFHTRGTDFQFPDRFEAGVLLGPGLLKDTLAQACMRMRKLAVSQSVRFFAPPEVDNSIRALLADPSVTIDSSHVLRWVINESCEALKSQTLIWTLKGLSHSRRRIATANHVSDEGIVVNRDKYLSTIRERESRPVSEMYRVGGNSERSLPFEPESHEKEDKIMHELLEEWERADVTTLTVCGIAEEQEREVLHEIEEEREVQKPRHVKPAVPDVWGALDALIRHGIVPSTPSGLYHAFEVFTKTKLASLYVRADWPSHVLVTEDYLRTIDTSSTSTYDDFIRPVQWVLKGKRIKQLIIISAHEANVFLPSIRESEHVTLILYQPRTARSMPPFDSLSVYRIPEHKADFAISPQTIAVLNLFAGQLYFTTFEHYQHLCEMIGLWDGERPLPFERDVANDNYVSPSCREANGWIGCTFKGSPVKILREFIGMRRLGIEWSHTHMGRVLSGRFLRRAEFENDPAWWTG</sequence>
<protein>
    <recommendedName>
        <fullName evidence="2">ubiquitinyl hydrolase 1</fullName>
        <ecNumber evidence="2">3.4.19.12</ecNumber>
    </recommendedName>
</protein>
<dbReference type="HOGENOM" id="CLU_000211_1_0_1"/>
<dbReference type="InterPro" id="IPR051346">
    <property type="entry name" value="OTU_Deubiquitinase"/>
</dbReference>
<feature type="coiled-coil region" evidence="7">
    <location>
        <begin position="1840"/>
        <end position="1889"/>
    </location>
</feature>
<organism evidence="12 13">
    <name type="scientific">Exophiala sideris</name>
    <dbReference type="NCBI Taxonomy" id="1016849"/>
    <lineage>
        <taxon>Eukaryota</taxon>
        <taxon>Fungi</taxon>
        <taxon>Dikarya</taxon>
        <taxon>Ascomycota</taxon>
        <taxon>Pezizomycotina</taxon>
        <taxon>Eurotiomycetes</taxon>
        <taxon>Chaetothyriomycetidae</taxon>
        <taxon>Chaetothyriales</taxon>
        <taxon>Herpotrichiellaceae</taxon>
        <taxon>Exophiala</taxon>
    </lineage>
</organism>
<evidence type="ECO:0000256" key="1">
    <source>
        <dbReference type="ARBA" id="ARBA00000707"/>
    </source>
</evidence>
<evidence type="ECO:0000259" key="11">
    <source>
        <dbReference type="Pfam" id="PF20255"/>
    </source>
</evidence>
<dbReference type="Pfam" id="PF12340">
    <property type="entry name" value="DUF3638"/>
    <property type="match status" value="1"/>
</dbReference>
<dbReference type="Proteomes" id="UP000053599">
    <property type="component" value="Unassembled WGS sequence"/>
</dbReference>
<dbReference type="GO" id="GO:0004843">
    <property type="term" value="F:cysteine-type deubiquitinase activity"/>
    <property type="evidence" value="ECO:0007669"/>
    <property type="project" value="UniProtKB-EC"/>
</dbReference>
<reference evidence="12 13" key="1">
    <citation type="submission" date="2015-01" db="EMBL/GenBank/DDBJ databases">
        <title>The Genome Sequence of Exophiala sideris CBS121828.</title>
        <authorList>
            <consortium name="The Broad Institute Genomics Platform"/>
            <person name="Cuomo C."/>
            <person name="de Hoog S."/>
            <person name="Gorbushina A."/>
            <person name="Stielow B."/>
            <person name="Teixiera M."/>
            <person name="Abouelleil A."/>
            <person name="Chapman S.B."/>
            <person name="Priest M."/>
            <person name="Young S.K."/>
            <person name="Wortman J."/>
            <person name="Nusbaum C."/>
            <person name="Birren B."/>
        </authorList>
    </citation>
    <scope>NUCLEOTIDE SEQUENCE [LARGE SCALE GENOMIC DNA]</scope>
    <source>
        <strain evidence="12 13">CBS 121828</strain>
    </source>
</reference>
<evidence type="ECO:0000256" key="5">
    <source>
        <dbReference type="ARBA" id="ARBA00022801"/>
    </source>
</evidence>
<keyword evidence="6" id="KW-0788">Thiol protease</keyword>
<evidence type="ECO:0000256" key="6">
    <source>
        <dbReference type="ARBA" id="ARBA00022807"/>
    </source>
</evidence>
<dbReference type="OrthoDB" id="3182339at2759"/>
<dbReference type="EMBL" id="KN846951">
    <property type="protein sequence ID" value="KIV86455.1"/>
    <property type="molecule type" value="Genomic_DNA"/>
</dbReference>
<dbReference type="InterPro" id="IPR022105">
    <property type="entry name" value="DUF3645"/>
</dbReference>
<dbReference type="EC" id="3.4.19.12" evidence="2"/>
<accession>A0A0D1WCI8</accession>
<feature type="region of interest" description="Disordered" evidence="8">
    <location>
        <begin position="1508"/>
        <end position="1539"/>
    </location>
</feature>
<keyword evidence="4" id="KW-0833">Ubl conjugation pathway</keyword>
<dbReference type="InterPro" id="IPR022099">
    <property type="entry name" value="DUF3638"/>
</dbReference>
<dbReference type="STRING" id="1016849.A0A0D1WCI8"/>
<dbReference type="SUPFAM" id="SSF52540">
    <property type="entry name" value="P-loop containing nucleoside triphosphate hydrolases"/>
    <property type="match status" value="1"/>
</dbReference>
<feature type="compositionally biased region" description="Basic and acidic residues" evidence="8">
    <location>
        <begin position="1521"/>
        <end position="1535"/>
    </location>
</feature>
<dbReference type="GO" id="GO:0006508">
    <property type="term" value="P:proteolysis"/>
    <property type="evidence" value="ECO:0007669"/>
    <property type="project" value="UniProtKB-KW"/>
</dbReference>
<evidence type="ECO:0000256" key="3">
    <source>
        <dbReference type="ARBA" id="ARBA00022670"/>
    </source>
</evidence>
<gene>
    <name evidence="12" type="ORF">PV11_02066</name>
</gene>
<evidence type="ECO:0000313" key="13">
    <source>
        <dbReference type="Proteomes" id="UP000053599"/>
    </source>
</evidence>
<proteinExistence type="predicted"/>
<dbReference type="InterPro" id="IPR046541">
    <property type="entry name" value="DUF6606"/>
</dbReference>
<evidence type="ECO:0000256" key="4">
    <source>
        <dbReference type="ARBA" id="ARBA00022786"/>
    </source>
</evidence>
<dbReference type="Pfam" id="PF12359">
    <property type="entry name" value="DUF3645"/>
    <property type="match status" value="1"/>
</dbReference>
<keyword evidence="5" id="KW-0378">Hydrolase</keyword>
<feature type="domain" description="DUF3638" evidence="9">
    <location>
        <begin position="2001"/>
        <end position="2221"/>
    </location>
</feature>
<keyword evidence="3" id="KW-0645">Protease</keyword>